<proteinExistence type="predicted"/>
<feature type="transmembrane region" description="Helical" evidence="6">
    <location>
        <begin position="55"/>
        <end position="75"/>
    </location>
</feature>
<evidence type="ECO:0000256" key="6">
    <source>
        <dbReference type="SAM" id="Phobius"/>
    </source>
</evidence>
<dbReference type="GO" id="GO:0016020">
    <property type="term" value="C:membrane"/>
    <property type="evidence" value="ECO:0007669"/>
    <property type="project" value="UniProtKB-SubCell"/>
</dbReference>
<evidence type="ECO:0000256" key="2">
    <source>
        <dbReference type="ARBA" id="ARBA00022692"/>
    </source>
</evidence>
<keyword evidence="9" id="KW-1185">Reference proteome</keyword>
<dbReference type="GO" id="GO:0004252">
    <property type="term" value="F:serine-type endopeptidase activity"/>
    <property type="evidence" value="ECO:0007669"/>
    <property type="project" value="InterPro"/>
</dbReference>
<feature type="domain" description="Peptidase S54 rhomboid" evidence="7">
    <location>
        <begin position="42"/>
        <end position="175"/>
    </location>
</feature>
<evidence type="ECO:0000313" key="9">
    <source>
        <dbReference type="Proteomes" id="UP000236724"/>
    </source>
</evidence>
<evidence type="ECO:0000256" key="3">
    <source>
        <dbReference type="ARBA" id="ARBA00022989"/>
    </source>
</evidence>
<keyword evidence="4 6" id="KW-0472">Membrane</keyword>
<dbReference type="EMBL" id="FMSV02000556">
    <property type="protein sequence ID" value="SEH08697.1"/>
    <property type="molecule type" value="Genomic_DNA"/>
</dbReference>
<evidence type="ECO:0000256" key="4">
    <source>
        <dbReference type="ARBA" id="ARBA00023136"/>
    </source>
</evidence>
<accession>A0A1H6FF95</accession>
<feature type="region of interest" description="Disordered" evidence="5">
    <location>
        <begin position="197"/>
        <end position="218"/>
    </location>
</feature>
<dbReference type="InterPro" id="IPR035952">
    <property type="entry name" value="Rhomboid-like_sf"/>
</dbReference>
<dbReference type="OrthoDB" id="465874at2"/>
<keyword evidence="2 6" id="KW-0812">Transmembrane</keyword>
<evidence type="ECO:0000256" key="5">
    <source>
        <dbReference type="SAM" id="MobiDB-lite"/>
    </source>
</evidence>
<dbReference type="PANTHER" id="PTHR43731:SF9">
    <property type="entry name" value="SLR1461 PROTEIN"/>
    <property type="match status" value="1"/>
</dbReference>
<keyword evidence="3 6" id="KW-1133">Transmembrane helix</keyword>
<dbReference type="Pfam" id="PF01694">
    <property type="entry name" value="Rhomboid"/>
    <property type="match status" value="1"/>
</dbReference>
<dbReference type="RefSeq" id="WP_103922215.1">
    <property type="nucleotide sequence ID" value="NZ_FMSV02000556.1"/>
</dbReference>
<protein>
    <submittedName>
        <fullName evidence="8">Rhomboid family protein</fullName>
    </submittedName>
</protein>
<sequence>MKQCVMIVLGVILVLWLIKISEIILGLDLAVYGIYPRDMDKLTGVITAPLIHGSFEHLFANTLPLFIMGSALIYNYPKAVKYVIPIIYLGSGVGVWLFARESYHIGASGVAHGMMFFIFIAGILRNDKPSAALALIIFFLYGGMLVSIFPTQAHISFESHFFGAVAGTICAFLFRDMDPKKAEKKYSWELEEEDLLEFPDDDNEEKSKLAHDAKYSAY</sequence>
<evidence type="ECO:0000313" key="8">
    <source>
        <dbReference type="EMBL" id="SEH08697.1"/>
    </source>
</evidence>
<dbReference type="AlphaFoldDB" id="A0A1H6FF95"/>
<feature type="transmembrane region" description="Helical" evidence="6">
    <location>
        <begin position="7"/>
        <end position="35"/>
    </location>
</feature>
<organism evidence="8 9">
    <name type="scientific">Candidatus Venteria ishoeyi</name>
    <dbReference type="NCBI Taxonomy" id="1899563"/>
    <lineage>
        <taxon>Bacteria</taxon>
        <taxon>Pseudomonadati</taxon>
        <taxon>Pseudomonadota</taxon>
        <taxon>Gammaproteobacteria</taxon>
        <taxon>Thiotrichales</taxon>
        <taxon>Thiotrichaceae</taxon>
        <taxon>Venteria</taxon>
    </lineage>
</organism>
<gene>
    <name evidence="8" type="ORF">MBHS_04589</name>
</gene>
<feature type="transmembrane region" description="Helical" evidence="6">
    <location>
        <begin position="131"/>
        <end position="149"/>
    </location>
</feature>
<dbReference type="InterPro" id="IPR050925">
    <property type="entry name" value="Rhomboid_protease_S54"/>
</dbReference>
<feature type="transmembrane region" description="Helical" evidence="6">
    <location>
        <begin position="105"/>
        <end position="124"/>
    </location>
</feature>
<comment type="subcellular location">
    <subcellularLocation>
        <location evidence="1">Membrane</location>
        <topology evidence="1">Multi-pass membrane protein</topology>
    </subcellularLocation>
</comment>
<feature type="transmembrane region" description="Helical" evidence="6">
    <location>
        <begin position="82"/>
        <end position="99"/>
    </location>
</feature>
<evidence type="ECO:0000259" key="7">
    <source>
        <dbReference type="Pfam" id="PF01694"/>
    </source>
</evidence>
<name>A0A1H6FF95_9GAMM</name>
<dbReference type="SUPFAM" id="SSF144091">
    <property type="entry name" value="Rhomboid-like"/>
    <property type="match status" value="1"/>
</dbReference>
<dbReference type="Proteomes" id="UP000236724">
    <property type="component" value="Unassembled WGS sequence"/>
</dbReference>
<reference evidence="8 9" key="1">
    <citation type="submission" date="2016-10" db="EMBL/GenBank/DDBJ databases">
        <authorList>
            <person name="de Groot N.N."/>
        </authorList>
    </citation>
    <scope>NUCLEOTIDE SEQUENCE [LARGE SCALE GENOMIC DNA]</scope>
    <source>
        <strain evidence="8">MBHS1</strain>
    </source>
</reference>
<dbReference type="Gene3D" id="1.20.1540.10">
    <property type="entry name" value="Rhomboid-like"/>
    <property type="match status" value="1"/>
</dbReference>
<feature type="compositionally biased region" description="Basic and acidic residues" evidence="5">
    <location>
        <begin position="205"/>
        <end position="218"/>
    </location>
</feature>
<dbReference type="PANTHER" id="PTHR43731">
    <property type="entry name" value="RHOMBOID PROTEASE"/>
    <property type="match status" value="1"/>
</dbReference>
<dbReference type="InterPro" id="IPR022764">
    <property type="entry name" value="Peptidase_S54_rhomboid_dom"/>
</dbReference>
<feature type="transmembrane region" description="Helical" evidence="6">
    <location>
        <begin position="155"/>
        <end position="174"/>
    </location>
</feature>
<evidence type="ECO:0000256" key="1">
    <source>
        <dbReference type="ARBA" id="ARBA00004141"/>
    </source>
</evidence>